<accession>A0AAD4P696</accession>
<keyword evidence="3" id="KW-0723">Serine/threonine-protein kinase</keyword>
<sequence>MLNSKHKRQQHRPRLDRRNAIKNIDYYAGDDGGGSGLTSPSSSSNSFSGDRSVHKTRSLDLMPLSDRTTSFRMEGIEGEADQIFRYLGLSPEDLSIPVAAWEARRNLSPSSEVRSSRLGDRGNLSELSEGFGGRIRVGDGEVNDIVRVNLGDVQVGAAVVGENEVKSKLISSGGWGIRPSKSAPSDVIRRTIVDNDLVSDEFGDSVGARIKNGNHEAEDVTELVLDNDEVRADETSEHRVRSEFKRKEGLGFKGCRPPNLAPPPVMSRLVVDNKSSTWDIFNGFGPQDNQDLESSGDAISHSIHKVEESQEVERRYINERQEASEDAWEKERGVDLESCSDSSNDEIGGGSIGLIADNSYTISPSGSFRSNITSWQKGDFLGRGSFGTVYEGFTDDGLFFAVKEVSLLDQGSQGQQSIYQLEQEILLLRQFQHDNIVRYLGTDKDDGKLYIFLELVTKGSLAKLYEKYQLWDSQVSSYTRQILSGLNYLHSRNVVHRDIKCANILVDVSGSVKLADFGLAKATKLNDIKSCKGTPFWMAPEVVNRRNHGYGRAADIWSLGCTVLEMLTGQIPYSHLEGMQALFRIGKGELPPIPNTLSRDAQDFILKCLQVNPDNRPSAAQLLEHPFVKKLPSSFPSPASPHYAIRS</sequence>
<dbReference type="GO" id="GO:0004709">
    <property type="term" value="F:MAP kinase kinase kinase activity"/>
    <property type="evidence" value="ECO:0007669"/>
    <property type="project" value="UniProtKB-EC"/>
</dbReference>
<dbReference type="PROSITE" id="PS00107">
    <property type="entry name" value="PROTEIN_KINASE_ATP"/>
    <property type="match status" value="1"/>
</dbReference>
<feature type="compositionally biased region" description="Low complexity" evidence="11">
    <location>
        <begin position="37"/>
        <end position="50"/>
    </location>
</feature>
<feature type="compositionally biased region" description="Basic and acidic residues" evidence="11">
    <location>
        <begin position="322"/>
        <end position="335"/>
    </location>
</feature>
<dbReference type="PROSITE" id="PS50011">
    <property type="entry name" value="PROTEIN_KINASE_DOM"/>
    <property type="match status" value="1"/>
</dbReference>
<keyword evidence="7 10" id="KW-0067">ATP-binding</keyword>
<dbReference type="SMART" id="SM00220">
    <property type="entry name" value="S_TKc"/>
    <property type="match status" value="1"/>
</dbReference>
<dbReference type="EMBL" id="SDAM02000150">
    <property type="protein sequence ID" value="KAH6827367.1"/>
    <property type="molecule type" value="Genomic_DNA"/>
</dbReference>
<dbReference type="AlphaFoldDB" id="A0AAD4P696"/>
<evidence type="ECO:0000256" key="11">
    <source>
        <dbReference type="SAM" id="MobiDB-lite"/>
    </source>
</evidence>
<evidence type="ECO:0000259" key="12">
    <source>
        <dbReference type="PROSITE" id="PS50011"/>
    </source>
</evidence>
<dbReference type="PANTHER" id="PTHR48016:SF29">
    <property type="entry name" value="MITOGEN-ACTIVATED PROTEIN KINASE KINASE KINASE 1-RELATED"/>
    <property type="match status" value="1"/>
</dbReference>
<evidence type="ECO:0000313" key="13">
    <source>
        <dbReference type="EMBL" id="KAH6827367.1"/>
    </source>
</evidence>
<dbReference type="Pfam" id="PF00069">
    <property type="entry name" value="Pkinase"/>
    <property type="match status" value="1"/>
</dbReference>
<evidence type="ECO:0000256" key="4">
    <source>
        <dbReference type="ARBA" id="ARBA00022679"/>
    </source>
</evidence>
<feature type="domain" description="Protein kinase" evidence="12">
    <location>
        <begin position="375"/>
        <end position="628"/>
    </location>
</feature>
<name>A0AAD4P696_PERFH</name>
<comment type="catalytic activity">
    <reaction evidence="9">
        <text>L-seryl-[protein] + ATP = O-phospho-L-seryl-[protein] + ADP + H(+)</text>
        <dbReference type="Rhea" id="RHEA:17989"/>
        <dbReference type="Rhea" id="RHEA-COMP:9863"/>
        <dbReference type="Rhea" id="RHEA-COMP:11604"/>
        <dbReference type="ChEBI" id="CHEBI:15378"/>
        <dbReference type="ChEBI" id="CHEBI:29999"/>
        <dbReference type="ChEBI" id="CHEBI:30616"/>
        <dbReference type="ChEBI" id="CHEBI:83421"/>
        <dbReference type="ChEBI" id="CHEBI:456216"/>
        <dbReference type="EC" id="2.7.11.25"/>
    </reaction>
</comment>
<comment type="similarity">
    <text evidence="1">Belongs to the protein kinase superfamily. STE Ser/Thr protein kinase family. MAP kinase kinase kinase subfamily.</text>
</comment>
<dbReference type="SUPFAM" id="SSF56112">
    <property type="entry name" value="Protein kinase-like (PK-like)"/>
    <property type="match status" value="1"/>
</dbReference>
<dbReference type="InterPro" id="IPR017441">
    <property type="entry name" value="Protein_kinase_ATP_BS"/>
</dbReference>
<evidence type="ECO:0000256" key="9">
    <source>
        <dbReference type="ARBA" id="ARBA00048329"/>
    </source>
</evidence>
<dbReference type="Gene3D" id="1.10.510.10">
    <property type="entry name" value="Transferase(Phosphotransferase) domain 1"/>
    <property type="match status" value="1"/>
</dbReference>
<keyword evidence="6" id="KW-0418">Kinase</keyword>
<comment type="catalytic activity">
    <reaction evidence="8">
        <text>L-threonyl-[protein] + ATP = O-phospho-L-threonyl-[protein] + ADP + H(+)</text>
        <dbReference type="Rhea" id="RHEA:46608"/>
        <dbReference type="Rhea" id="RHEA-COMP:11060"/>
        <dbReference type="Rhea" id="RHEA-COMP:11605"/>
        <dbReference type="ChEBI" id="CHEBI:15378"/>
        <dbReference type="ChEBI" id="CHEBI:30013"/>
        <dbReference type="ChEBI" id="CHEBI:30616"/>
        <dbReference type="ChEBI" id="CHEBI:61977"/>
        <dbReference type="ChEBI" id="CHEBI:456216"/>
        <dbReference type="EC" id="2.7.11.25"/>
    </reaction>
</comment>
<dbReference type="Proteomes" id="UP001190926">
    <property type="component" value="Unassembled WGS sequence"/>
</dbReference>
<proteinExistence type="inferred from homology"/>
<evidence type="ECO:0000256" key="2">
    <source>
        <dbReference type="ARBA" id="ARBA00012406"/>
    </source>
</evidence>
<dbReference type="InterPro" id="IPR011009">
    <property type="entry name" value="Kinase-like_dom_sf"/>
</dbReference>
<reference evidence="13 14" key="1">
    <citation type="journal article" date="2021" name="Nat. Commun.">
        <title>Incipient diploidization of the medicinal plant Perilla within 10,000 years.</title>
        <authorList>
            <person name="Zhang Y."/>
            <person name="Shen Q."/>
            <person name="Leng L."/>
            <person name="Zhang D."/>
            <person name="Chen S."/>
            <person name="Shi Y."/>
            <person name="Ning Z."/>
            <person name="Chen S."/>
        </authorList>
    </citation>
    <scope>NUCLEOTIDE SEQUENCE [LARGE SCALE GENOMIC DNA]</scope>
    <source>
        <strain evidence="14">cv. PC099</strain>
    </source>
</reference>
<feature type="region of interest" description="Disordered" evidence="11">
    <location>
        <begin position="1"/>
        <end position="61"/>
    </location>
</feature>
<keyword evidence="5 10" id="KW-0547">Nucleotide-binding</keyword>
<dbReference type="FunFam" id="1.10.510.10:FF:000359">
    <property type="entry name" value="Mitogen-activated protein kinase 1, putative, expressed"/>
    <property type="match status" value="1"/>
</dbReference>
<evidence type="ECO:0000256" key="8">
    <source>
        <dbReference type="ARBA" id="ARBA00047559"/>
    </source>
</evidence>
<evidence type="ECO:0000313" key="14">
    <source>
        <dbReference type="Proteomes" id="UP001190926"/>
    </source>
</evidence>
<dbReference type="GO" id="GO:0005737">
    <property type="term" value="C:cytoplasm"/>
    <property type="evidence" value="ECO:0007669"/>
    <property type="project" value="TreeGrafter"/>
</dbReference>
<protein>
    <recommendedName>
        <fullName evidence="2">mitogen-activated protein kinase kinase kinase</fullName>
        <ecNumber evidence="2">2.7.11.25</ecNumber>
    </recommendedName>
</protein>
<evidence type="ECO:0000256" key="6">
    <source>
        <dbReference type="ARBA" id="ARBA00022777"/>
    </source>
</evidence>
<comment type="caution">
    <text evidence="13">The sequence shown here is derived from an EMBL/GenBank/DDBJ whole genome shotgun (WGS) entry which is preliminary data.</text>
</comment>
<gene>
    <name evidence="13" type="ORF">C2S53_016068</name>
</gene>
<feature type="region of interest" description="Disordered" evidence="11">
    <location>
        <begin position="322"/>
        <end position="343"/>
    </location>
</feature>
<dbReference type="GO" id="GO:1902065">
    <property type="term" value="P:response to L-glutamate"/>
    <property type="evidence" value="ECO:0007669"/>
    <property type="project" value="UniProtKB-ARBA"/>
</dbReference>
<dbReference type="PROSITE" id="PS00108">
    <property type="entry name" value="PROTEIN_KINASE_ST"/>
    <property type="match status" value="1"/>
</dbReference>
<keyword evidence="4" id="KW-0808">Transferase</keyword>
<dbReference type="EC" id="2.7.11.25" evidence="2"/>
<evidence type="ECO:0000256" key="5">
    <source>
        <dbReference type="ARBA" id="ARBA00022741"/>
    </source>
</evidence>
<feature type="compositionally biased region" description="Basic residues" evidence="11">
    <location>
        <begin position="1"/>
        <end position="15"/>
    </location>
</feature>
<evidence type="ECO:0000256" key="7">
    <source>
        <dbReference type="ARBA" id="ARBA00022840"/>
    </source>
</evidence>
<organism evidence="13 14">
    <name type="scientific">Perilla frutescens var. hirtella</name>
    <name type="common">Perilla citriodora</name>
    <name type="synonym">Perilla setoyensis</name>
    <dbReference type="NCBI Taxonomy" id="608512"/>
    <lineage>
        <taxon>Eukaryota</taxon>
        <taxon>Viridiplantae</taxon>
        <taxon>Streptophyta</taxon>
        <taxon>Embryophyta</taxon>
        <taxon>Tracheophyta</taxon>
        <taxon>Spermatophyta</taxon>
        <taxon>Magnoliopsida</taxon>
        <taxon>eudicotyledons</taxon>
        <taxon>Gunneridae</taxon>
        <taxon>Pentapetalae</taxon>
        <taxon>asterids</taxon>
        <taxon>lamiids</taxon>
        <taxon>Lamiales</taxon>
        <taxon>Lamiaceae</taxon>
        <taxon>Nepetoideae</taxon>
        <taxon>Elsholtzieae</taxon>
        <taxon>Perilla</taxon>
    </lineage>
</organism>
<keyword evidence="14" id="KW-1185">Reference proteome</keyword>
<evidence type="ECO:0000256" key="3">
    <source>
        <dbReference type="ARBA" id="ARBA00022527"/>
    </source>
</evidence>
<dbReference type="PANTHER" id="PTHR48016">
    <property type="entry name" value="MAP KINASE KINASE KINASE SSK2-RELATED-RELATED"/>
    <property type="match status" value="1"/>
</dbReference>
<evidence type="ECO:0000256" key="10">
    <source>
        <dbReference type="PROSITE-ProRule" id="PRU10141"/>
    </source>
</evidence>
<dbReference type="InterPro" id="IPR000719">
    <property type="entry name" value="Prot_kinase_dom"/>
</dbReference>
<evidence type="ECO:0000256" key="1">
    <source>
        <dbReference type="ARBA" id="ARBA00006529"/>
    </source>
</evidence>
<dbReference type="InterPro" id="IPR008271">
    <property type="entry name" value="Ser/Thr_kinase_AS"/>
</dbReference>
<feature type="binding site" evidence="10">
    <location>
        <position position="403"/>
    </location>
    <ligand>
        <name>ATP</name>
        <dbReference type="ChEBI" id="CHEBI:30616"/>
    </ligand>
</feature>
<dbReference type="InterPro" id="IPR050538">
    <property type="entry name" value="MAP_kinase_kinase_kinase"/>
</dbReference>
<dbReference type="GO" id="GO:0005524">
    <property type="term" value="F:ATP binding"/>
    <property type="evidence" value="ECO:0007669"/>
    <property type="project" value="UniProtKB-UniRule"/>
</dbReference>